<evidence type="ECO:0000259" key="5">
    <source>
        <dbReference type="Pfam" id="PF01979"/>
    </source>
</evidence>
<evidence type="ECO:0000256" key="4">
    <source>
        <dbReference type="ARBA" id="ARBA00022833"/>
    </source>
</evidence>
<comment type="caution">
    <text evidence="6">The sequence shown here is derived from an EMBL/GenBank/DDBJ whole genome shotgun (WGS) entry which is preliminary data.</text>
</comment>
<accession>A0A916SY50</accession>
<feature type="domain" description="Amidohydrolase-related" evidence="5">
    <location>
        <begin position="47"/>
        <end position="420"/>
    </location>
</feature>
<dbReference type="Gene3D" id="2.30.40.10">
    <property type="entry name" value="Urease, subunit C, domain 1"/>
    <property type="match status" value="1"/>
</dbReference>
<dbReference type="PANTHER" id="PTHR11271:SF48">
    <property type="entry name" value="AMIDOHYDROLASE-RELATED DOMAIN-CONTAINING PROTEIN"/>
    <property type="match status" value="1"/>
</dbReference>
<organism evidence="6 7">
    <name type="scientific">Gordonia jinhuaensis</name>
    <dbReference type="NCBI Taxonomy" id="1517702"/>
    <lineage>
        <taxon>Bacteria</taxon>
        <taxon>Bacillati</taxon>
        <taxon>Actinomycetota</taxon>
        <taxon>Actinomycetes</taxon>
        <taxon>Mycobacteriales</taxon>
        <taxon>Gordoniaceae</taxon>
        <taxon>Gordonia</taxon>
    </lineage>
</organism>
<keyword evidence="7" id="KW-1185">Reference proteome</keyword>
<dbReference type="Gene3D" id="3.20.20.140">
    <property type="entry name" value="Metal-dependent hydrolases"/>
    <property type="match status" value="1"/>
</dbReference>
<keyword evidence="4" id="KW-0862">Zinc</keyword>
<evidence type="ECO:0000313" key="6">
    <source>
        <dbReference type="EMBL" id="GGB22917.1"/>
    </source>
</evidence>
<dbReference type="InterPro" id="IPR011059">
    <property type="entry name" value="Metal-dep_hydrolase_composite"/>
</dbReference>
<dbReference type="EMBL" id="BMGC01000004">
    <property type="protein sequence ID" value="GGB22917.1"/>
    <property type="molecule type" value="Genomic_DNA"/>
</dbReference>
<reference evidence="6" key="2">
    <citation type="submission" date="2020-09" db="EMBL/GenBank/DDBJ databases">
        <authorList>
            <person name="Sun Q."/>
            <person name="Zhou Y."/>
        </authorList>
    </citation>
    <scope>NUCLEOTIDE SEQUENCE</scope>
    <source>
        <strain evidence="6">CGMCC 1.12827</strain>
    </source>
</reference>
<dbReference type="GO" id="GO:0005829">
    <property type="term" value="C:cytosol"/>
    <property type="evidence" value="ECO:0007669"/>
    <property type="project" value="TreeGrafter"/>
</dbReference>
<dbReference type="Proteomes" id="UP000621454">
    <property type="component" value="Unassembled WGS sequence"/>
</dbReference>
<evidence type="ECO:0000256" key="3">
    <source>
        <dbReference type="ARBA" id="ARBA00022801"/>
    </source>
</evidence>
<dbReference type="GO" id="GO:0019239">
    <property type="term" value="F:deaminase activity"/>
    <property type="evidence" value="ECO:0007669"/>
    <property type="project" value="TreeGrafter"/>
</dbReference>
<comment type="cofactor">
    <cofactor evidence="1">
        <name>Zn(2+)</name>
        <dbReference type="ChEBI" id="CHEBI:29105"/>
    </cofactor>
</comment>
<dbReference type="GO" id="GO:0046872">
    <property type="term" value="F:metal ion binding"/>
    <property type="evidence" value="ECO:0007669"/>
    <property type="project" value="UniProtKB-KW"/>
</dbReference>
<dbReference type="PANTHER" id="PTHR11271">
    <property type="entry name" value="GUANINE DEAMINASE"/>
    <property type="match status" value="1"/>
</dbReference>
<reference evidence="6" key="1">
    <citation type="journal article" date="2014" name="Int. J. Syst. Evol. Microbiol.">
        <title>Complete genome sequence of Corynebacterium casei LMG S-19264T (=DSM 44701T), isolated from a smear-ripened cheese.</title>
        <authorList>
            <consortium name="US DOE Joint Genome Institute (JGI-PGF)"/>
            <person name="Walter F."/>
            <person name="Albersmeier A."/>
            <person name="Kalinowski J."/>
            <person name="Ruckert C."/>
        </authorList>
    </citation>
    <scope>NUCLEOTIDE SEQUENCE</scope>
    <source>
        <strain evidence="6">CGMCC 1.12827</strain>
    </source>
</reference>
<dbReference type="RefSeq" id="WP_188585387.1">
    <property type="nucleotide sequence ID" value="NZ_BMGC01000004.1"/>
</dbReference>
<dbReference type="InterPro" id="IPR010252">
    <property type="entry name" value="HutF"/>
</dbReference>
<evidence type="ECO:0000256" key="1">
    <source>
        <dbReference type="ARBA" id="ARBA00001947"/>
    </source>
</evidence>
<protein>
    <submittedName>
        <fullName evidence="6">Formimidoylglutamate deiminase</fullName>
    </submittedName>
</protein>
<keyword evidence="2" id="KW-0479">Metal-binding</keyword>
<proteinExistence type="predicted"/>
<dbReference type="SUPFAM" id="SSF51338">
    <property type="entry name" value="Composite domain of metallo-dependent hydrolases"/>
    <property type="match status" value="1"/>
</dbReference>
<evidence type="ECO:0000256" key="2">
    <source>
        <dbReference type="ARBA" id="ARBA00022723"/>
    </source>
</evidence>
<evidence type="ECO:0000313" key="7">
    <source>
        <dbReference type="Proteomes" id="UP000621454"/>
    </source>
</evidence>
<dbReference type="AlphaFoldDB" id="A0A916SY50"/>
<dbReference type="NCBIfam" id="TIGR02022">
    <property type="entry name" value="hutF"/>
    <property type="match status" value="1"/>
</dbReference>
<dbReference type="InterPro" id="IPR032466">
    <property type="entry name" value="Metal_Hydrolase"/>
</dbReference>
<sequence length="451" mass="48087">MKFWCQRAILDGGVVAHSVVVDSDGGVITALSPDTPPPPGAEQLTGMVIAGLGNAHSHAFHRALRARTQTDRGTFWTWRELMYSAAERLTPESYRRLARAVYAEMALAGITSVGEFHYLHHDRDGRPYADPNAMGHALIDAAADAGIRITLLDACYLTAAVNGSPLAAGPQQRFGDGSVQNWAARVELLAAEPPRPHAKVGAAIHSVRAVAREDMPVVARWAAAHHAPLHVHACEQLAEIDACQAFYGQSPIEVLDHAGALGPSTTVVHATHLRDHDIALLRDTATGVCFCPTTERDLGDGIGPAAPLLDNPGHFCLGSDSQAMIDLFEESRAVELDERLRTMRRGNFEATRLLTAAARDGQLALGWHDAGSIAVGMRTDLVALDMGSVRTAGCGFSPETVVFAASAADVTDVVVDGEFVVRARRHTLVDDPAGQLAVEIDALTSRTGVLR</sequence>
<gene>
    <name evidence="6" type="ORF">GCM10011489_08960</name>
</gene>
<dbReference type="SUPFAM" id="SSF51556">
    <property type="entry name" value="Metallo-dependent hydrolases"/>
    <property type="match status" value="1"/>
</dbReference>
<dbReference type="NCBIfam" id="NF006681">
    <property type="entry name" value="PRK09229.1-2"/>
    <property type="match status" value="1"/>
</dbReference>
<dbReference type="Pfam" id="PF01979">
    <property type="entry name" value="Amidohydro_1"/>
    <property type="match status" value="1"/>
</dbReference>
<dbReference type="InterPro" id="IPR006680">
    <property type="entry name" value="Amidohydro-rel"/>
</dbReference>
<name>A0A916SY50_9ACTN</name>
<keyword evidence="3" id="KW-0378">Hydrolase</keyword>
<dbReference type="InterPro" id="IPR051607">
    <property type="entry name" value="Metallo-dep_hydrolases"/>
</dbReference>